<dbReference type="RefSeq" id="XP_035340200.1">
    <property type="nucleotide sequence ID" value="XM_035484307.1"/>
</dbReference>
<accession>A0A7H8QKH0</accession>
<reference evidence="5" key="1">
    <citation type="submission" date="2020-06" db="EMBL/GenBank/DDBJ databases">
        <title>A chromosome-scale genome assembly of Talaromyces rugulosus W13939.</title>
        <authorList>
            <person name="Wang B."/>
            <person name="Guo L."/>
            <person name="Ye K."/>
            <person name="Wang L."/>
        </authorList>
    </citation>
    <scope>NUCLEOTIDE SEQUENCE [LARGE SCALE GENOMIC DNA]</scope>
    <source>
        <strain evidence="5">W13939</strain>
    </source>
</reference>
<comment type="similarity">
    <text evidence="1">Belongs to the SPT2 family.</text>
</comment>
<feature type="compositionally biased region" description="Basic and acidic residues" evidence="3">
    <location>
        <begin position="142"/>
        <end position="167"/>
    </location>
</feature>
<evidence type="ECO:0000256" key="1">
    <source>
        <dbReference type="ARBA" id="ARBA00006461"/>
    </source>
</evidence>
<name>A0A7H8QKH0_TALRU</name>
<feature type="compositionally biased region" description="Polar residues" evidence="3">
    <location>
        <begin position="53"/>
        <end position="62"/>
    </location>
</feature>
<feature type="compositionally biased region" description="Basic and acidic residues" evidence="3">
    <location>
        <begin position="196"/>
        <end position="206"/>
    </location>
</feature>
<dbReference type="KEGG" id="trg:TRUGW13939_01103"/>
<dbReference type="GeneID" id="55988616"/>
<feature type="compositionally biased region" description="Acidic residues" evidence="3">
    <location>
        <begin position="243"/>
        <end position="267"/>
    </location>
</feature>
<organism evidence="4 5">
    <name type="scientific">Talaromyces rugulosus</name>
    <name type="common">Penicillium rugulosum</name>
    <dbReference type="NCBI Taxonomy" id="121627"/>
    <lineage>
        <taxon>Eukaryota</taxon>
        <taxon>Fungi</taxon>
        <taxon>Dikarya</taxon>
        <taxon>Ascomycota</taxon>
        <taxon>Pezizomycotina</taxon>
        <taxon>Eurotiomycetes</taxon>
        <taxon>Eurotiomycetidae</taxon>
        <taxon>Eurotiales</taxon>
        <taxon>Trichocomaceae</taxon>
        <taxon>Talaromyces</taxon>
        <taxon>Talaromyces sect. Islandici</taxon>
    </lineage>
</organism>
<proteinExistence type="inferred from homology"/>
<evidence type="ECO:0000256" key="3">
    <source>
        <dbReference type="SAM" id="MobiDB-lite"/>
    </source>
</evidence>
<gene>
    <name evidence="4" type="ORF">TRUGW13939_01103</name>
</gene>
<feature type="region of interest" description="Disordered" evidence="3">
    <location>
        <begin position="287"/>
        <end position="319"/>
    </location>
</feature>
<dbReference type="EMBL" id="CP055898">
    <property type="protein sequence ID" value="QKX54021.1"/>
    <property type="molecule type" value="Genomic_DNA"/>
</dbReference>
<evidence type="ECO:0000313" key="5">
    <source>
        <dbReference type="Proteomes" id="UP000509510"/>
    </source>
</evidence>
<sequence length="319" mass="34093">MSFLNSVLSSIETGNPSSLPTPRTPATSKPATASVATASKSDSAKPTPPSIAPQRSVNNLPTGTKRKAEDSVRRPDKPAVNASKARPKIAPIRPTPAKPAPATAAPCKPPPKGSFADLMAKAKAVQKEAPKIGVLKHQSALPKEKISKSEKKRRVEEAAAKEKEAARLGKKSGLGAGSAAAKTAAKSAVKPGVEASTKRQEVEEPGYKGTSRPPQPAYKGTAGRAPRQGGRDRHRAPPRDEYLGTDEEDAGDYYNDYDDYYSDESSDMEAGLGDMEREEFAALRAAEKEDAEDMRQEAEAKKAKLERKQKLTALARARR</sequence>
<dbReference type="OrthoDB" id="5430658at2759"/>
<dbReference type="SMART" id="SM00784">
    <property type="entry name" value="SPT2"/>
    <property type="match status" value="1"/>
</dbReference>
<evidence type="ECO:0008006" key="6">
    <source>
        <dbReference type="Google" id="ProtNLM"/>
    </source>
</evidence>
<evidence type="ECO:0000313" key="4">
    <source>
        <dbReference type="EMBL" id="QKX54021.1"/>
    </source>
</evidence>
<keyword evidence="5" id="KW-1185">Reference proteome</keyword>
<feature type="region of interest" description="Disordered" evidence="3">
    <location>
        <begin position="130"/>
        <end position="271"/>
    </location>
</feature>
<dbReference type="InterPro" id="IPR013256">
    <property type="entry name" value="Chromatin_SPT2"/>
</dbReference>
<protein>
    <recommendedName>
        <fullName evidence="6">SPT2 chromatin protein</fullName>
    </recommendedName>
</protein>
<feature type="region of interest" description="Disordered" evidence="3">
    <location>
        <begin position="1"/>
        <end position="115"/>
    </location>
</feature>
<dbReference type="Pfam" id="PF08243">
    <property type="entry name" value="SPT2"/>
    <property type="match status" value="1"/>
</dbReference>
<dbReference type="Proteomes" id="UP000509510">
    <property type="component" value="Chromosome I"/>
</dbReference>
<evidence type="ECO:0000256" key="2">
    <source>
        <dbReference type="ARBA" id="ARBA00023054"/>
    </source>
</evidence>
<dbReference type="AlphaFoldDB" id="A0A7H8QKH0"/>
<keyword evidence="2" id="KW-0175">Coiled coil</keyword>
<feature type="compositionally biased region" description="Basic and acidic residues" evidence="3">
    <location>
        <begin position="229"/>
        <end position="242"/>
    </location>
</feature>
<feature type="compositionally biased region" description="Basic and acidic residues" evidence="3">
    <location>
        <begin position="66"/>
        <end position="77"/>
    </location>
</feature>
<feature type="compositionally biased region" description="Basic and acidic residues" evidence="3">
    <location>
        <begin position="287"/>
        <end position="309"/>
    </location>
</feature>
<feature type="compositionally biased region" description="Polar residues" evidence="3">
    <location>
        <begin position="1"/>
        <end position="41"/>
    </location>
</feature>
<feature type="compositionally biased region" description="Low complexity" evidence="3">
    <location>
        <begin position="171"/>
        <end position="188"/>
    </location>
</feature>